<gene>
    <name evidence="3" type="ordered locus">MexAM1_META2p0498</name>
</gene>
<proteinExistence type="predicted"/>
<accession>C5B4G4</accession>
<dbReference type="PANTHER" id="PTHR12521:SF0">
    <property type="entry name" value="ADP-RIBOSE GLYCOHYDROLASE OARD1"/>
    <property type="match status" value="1"/>
</dbReference>
<keyword evidence="4" id="KW-1185">Reference proteome</keyword>
<geneLocation type="plasmid" evidence="3 4">
    <name>megaplasmid</name>
</geneLocation>
<dbReference type="PROSITE" id="PS51154">
    <property type="entry name" value="MACRO"/>
    <property type="match status" value="1"/>
</dbReference>
<keyword evidence="3" id="KW-0614">Plasmid</keyword>
<dbReference type="OrthoDB" id="9780211at2"/>
<dbReference type="Proteomes" id="UP000009081">
    <property type="component" value="Plasmid megaplasmid"/>
</dbReference>
<dbReference type="InterPro" id="IPR050892">
    <property type="entry name" value="ADP-ribose_metab_enzymes"/>
</dbReference>
<sequence>MTVEIRHGNLLEARERHILHGCNASGGFGKGVAEQIKATYPAACDAYRAEYRTHGLRLGQTIFVDCGRHVVVNCITQAFYGHDAPNGAVYVDYEAVRLAFRAVDDRARRDGFSEVALPFIGTGYAGGSWARISAILEEEARWFAPVVYSIDGRIPRG</sequence>
<dbReference type="KEGG" id="mea:Mex_2p0498"/>
<reference evidence="3 4" key="1">
    <citation type="journal article" date="2009" name="PLoS ONE">
        <title>Methylobacterium genome sequences: a reference blueprint to investigate microbial metabolism of C1 compounds from natural and industrial sources.</title>
        <authorList>
            <person name="Vuilleumier S."/>
            <person name="Chistoserdova L."/>
            <person name="Lee M.-C."/>
            <person name="Bringel F."/>
            <person name="Lajus A."/>
            <person name="Zhou Y."/>
            <person name="Gourion B."/>
            <person name="Barbe V."/>
            <person name="Chang J."/>
            <person name="Cruveiller S."/>
            <person name="Dossat C."/>
            <person name="Gillett W."/>
            <person name="Gruffaz C."/>
            <person name="Haugen E."/>
            <person name="Hourcade E."/>
            <person name="Levy R."/>
            <person name="Mangenot S."/>
            <person name="Muller E."/>
            <person name="Nadalig T."/>
            <person name="Pagni M."/>
            <person name="Penny C."/>
            <person name="Peyraud R."/>
            <person name="Robinson D.G."/>
            <person name="Roche D."/>
            <person name="Rouy Z."/>
            <person name="Saenampechek C."/>
            <person name="Salvignol G."/>
            <person name="Vallenet D."/>
            <person name="Wu Z."/>
            <person name="Marx C.J."/>
            <person name="Vorholt J.A."/>
            <person name="Olson M.V."/>
            <person name="Kaul R."/>
            <person name="Weissenbach J."/>
            <person name="Medigue C."/>
            <person name="Lidstrom M.E."/>
        </authorList>
    </citation>
    <scope>NUCLEOTIDE SEQUENCE [LARGE SCALE GENOMIC DNA]</scope>
    <source>
        <strain evidence="4">ATCC 14718 / DSM 1338 / JCM 2805 / NCIMB 9133 / AM1</strain>
    </source>
</reference>
<dbReference type="InterPro" id="IPR002589">
    <property type="entry name" value="Macro_dom"/>
</dbReference>
<dbReference type="InterPro" id="IPR043472">
    <property type="entry name" value="Macro_dom-like"/>
</dbReference>
<dbReference type="SUPFAM" id="SSF52949">
    <property type="entry name" value="Macro domain-like"/>
    <property type="match status" value="1"/>
</dbReference>
<dbReference type="GO" id="GO:0140291">
    <property type="term" value="P:peptidyl-glutamate ADP-deribosylation"/>
    <property type="evidence" value="ECO:0007669"/>
    <property type="project" value="TreeGrafter"/>
</dbReference>
<evidence type="ECO:0000259" key="2">
    <source>
        <dbReference type="PROSITE" id="PS51154"/>
    </source>
</evidence>
<dbReference type="Pfam" id="PF01661">
    <property type="entry name" value="Macro"/>
    <property type="match status" value="1"/>
</dbReference>
<comment type="catalytic activity">
    <reaction evidence="1">
        <text>an N-(ADP-alpha-D-ribosyl)-thymidine in DNA + H2O = a thymidine in DNA + ADP-D-ribose</text>
        <dbReference type="Rhea" id="RHEA:71655"/>
        <dbReference type="Rhea" id="RHEA-COMP:13556"/>
        <dbReference type="Rhea" id="RHEA-COMP:18051"/>
        <dbReference type="ChEBI" id="CHEBI:15377"/>
        <dbReference type="ChEBI" id="CHEBI:57967"/>
        <dbReference type="ChEBI" id="CHEBI:137386"/>
        <dbReference type="ChEBI" id="CHEBI:191199"/>
    </reaction>
    <physiologicalReaction direction="left-to-right" evidence="1">
        <dbReference type="Rhea" id="RHEA:71656"/>
    </physiologicalReaction>
</comment>
<dbReference type="SMART" id="SM00506">
    <property type="entry name" value="A1pp"/>
    <property type="match status" value="1"/>
</dbReference>
<evidence type="ECO:0000256" key="1">
    <source>
        <dbReference type="ARBA" id="ARBA00035885"/>
    </source>
</evidence>
<name>C5B4G4_METEA</name>
<organism evidence="3 4">
    <name type="scientific">Methylorubrum extorquens (strain ATCC 14718 / DSM 1338 / JCM 2805 / NCIMB 9133 / AM1)</name>
    <name type="common">Methylobacterium extorquens</name>
    <dbReference type="NCBI Taxonomy" id="272630"/>
    <lineage>
        <taxon>Bacteria</taxon>
        <taxon>Pseudomonadati</taxon>
        <taxon>Pseudomonadota</taxon>
        <taxon>Alphaproteobacteria</taxon>
        <taxon>Hyphomicrobiales</taxon>
        <taxon>Methylobacteriaceae</taxon>
        <taxon>Methylorubrum</taxon>
    </lineage>
</organism>
<dbReference type="Gene3D" id="3.40.220.10">
    <property type="entry name" value="Leucine Aminopeptidase, subunit E, domain 1"/>
    <property type="match status" value="1"/>
</dbReference>
<protein>
    <recommendedName>
        <fullName evidence="2">Macro domain-containing protein</fullName>
    </recommendedName>
</protein>
<dbReference type="HOGENOM" id="CLU_054419_3_1_5"/>
<dbReference type="RefSeq" id="WP_003606811.1">
    <property type="nucleotide sequence ID" value="NC_012811.1"/>
</dbReference>
<feature type="domain" description="Macro" evidence="2">
    <location>
        <begin position="1"/>
        <end position="157"/>
    </location>
</feature>
<dbReference type="PANTHER" id="PTHR12521">
    <property type="entry name" value="PROTEIN C6ORF130"/>
    <property type="match status" value="1"/>
</dbReference>
<dbReference type="EMBL" id="CP001511">
    <property type="protein sequence ID" value="ACS43346.1"/>
    <property type="molecule type" value="Genomic_DNA"/>
</dbReference>
<evidence type="ECO:0000313" key="4">
    <source>
        <dbReference type="Proteomes" id="UP000009081"/>
    </source>
</evidence>
<evidence type="ECO:0000313" key="3">
    <source>
        <dbReference type="EMBL" id="ACS43346.1"/>
    </source>
</evidence>
<dbReference type="AlphaFoldDB" id="C5B4G4"/>